<organism evidence="1">
    <name type="scientific">marine metagenome</name>
    <dbReference type="NCBI Taxonomy" id="408172"/>
    <lineage>
        <taxon>unclassified sequences</taxon>
        <taxon>metagenomes</taxon>
        <taxon>ecological metagenomes</taxon>
    </lineage>
</organism>
<feature type="non-terminal residue" evidence="1">
    <location>
        <position position="1"/>
    </location>
</feature>
<name>A0A381YWN9_9ZZZZ</name>
<protein>
    <submittedName>
        <fullName evidence="1">Uncharacterized protein</fullName>
    </submittedName>
</protein>
<reference evidence="1" key="1">
    <citation type="submission" date="2018-05" db="EMBL/GenBank/DDBJ databases">
        <authorList>
            <person name="Lanie J.A."/>
            <person name="Ng W.-L."/>
            <person name="Kazmierczak K.M."/>
            <person name="Andrzejewski T.M."/>
            <person name="Davidsen T.M."/>
            <person name="Wayne K.J."/>
            <person name="Tettelin H."/>
            <person name="Glass J.I."/>
            <person name="Rusch D."/>
            <person name="Podicherti R."/>
            <person name="Tsui H.-C.T."/>
            <person name="Winkler M.E."/>
        </authorList>
    </citation>
    <scope>NUCLEOTIDE SEQUENCE</scope>
</reference>
<evidence type="ECO:0000313" key="1">
    <source>
        <dbReference type="EMBL" id="SVA81062.1"/>
    </source>
</evidence>
<accession>A0A381YWN9</accession>
<gene>
    <name evidence="1" type="ORF">METZ01_LOCUS133916</name>
</gene>
<dbReference type="EMBL" id="UINC01019175">
    <property type="protein sequence ID" value="SVA81062.1"/>
    <property type="molecule type" value="Genomic_DNA"/>
</dbReference>
<proteinExistence type="predicted"/>
<sequence>VAKKEETSLQLIKPSAIMKLSVVLVL</sequence>
<dbReference type="AlphaFoldDB" id="A0A381YWN9"/>